<dbReference type="KEGG" id="mpro:BJP34_35240"/>
<dbReference type="PANTHER" id="PTHR42966">
    <property type="entry name" value="N-ACETYLNEURAMINATE SYNTHASE"/>
    <property type="match status" value="1"/>
</dbReference>
<protein>
    <submittedName>
        <fullName evidence="2">N-acetylneuraminate synthase</fullName>
    </submittedName>
</protein>
<name>A0A1D8U253_9CYAN</name>
<reference evidence="3" key="1">
    <citation type="submission" date="2016-10" db="EMBL/GenBank/DDBJ databases">
        <title>Comparative genomics uncovers the prolific and rare metabolic potential of the cyanobacterial genus Moorea.</title>
        <authorList>
            <person name="Leao T."/>
            <person name="Castelao G."/>
            <person name="Korobeynikov A."/>
            <person name="Monroe E.A."/>
            <person name="Podell S."/>
            <person name="Glukhov E."/>
            <person name="Allen E."/>
            <person name="Gerwick W.H."/>
            <person name="Gerwick L."/>
        </authorList>
    </citation>
    <scope>NUCLEOTIDE SEQUENCE [LARGE SCALE GENOMIC DNA]</scope>
    <source>
        <strain evidence="3">PAL-8-15-08-1</strain>
    </source>
</reference>
<dbReference type="Pfam" id="PF03102">
    <property type="entry name" value="NeuB"/>
    <property type="match status" value="1"/>
</dbReference>
<accession>A0A1D8U253</accession>
<evidence type="ECO:0000313" key="2">
    <source>
        <dbReference type="EMBL" id="AOX03989.1"/>
    </source>
</evidence>
<dbReference type="Pfam" id="PF08666">
    <property type="entry name" value="SAF"/>
    <property type="match status" value="1"/>
</dbReference>
<dbReference type="InterPro" id="IPR013785">
    <property type="entry name" value="Aldolase_TIM"/>
</dbReference>
<dbReference type="CDD" id="cd11615">
    <property type="entry name" value="SAF_NeuB_like"/>
    <property type="match status" value="1"/>
</dbReference>
<dbReference type="InterPro" id="IPR013132">
    <property type="entry name" value="PseI/NeuA/B-like_N"/>
</dbReference>
<dbReference type="InterPro" id="IPR057736">
    <property type="entry name" value="SAF_PseI/NeuA/NeuB"/>
</dbReference>
<dbReference type="InterPro" id="IPR006190">
    <property type="entry name" value="SAF_AFP_Neu5Ac"/>
</dbReference>
<dbReference type="GO" id="GO:0016051">
    <property type="term" value="P:carbohydrate biosynthetic process"/>
    <property type="evidence" value="ECO:0007669"/>
    <property type="project" value="InterPro"/>
</dbReference>
<feature type="domain" description="AFP-like" evidence="1">
    <location>
        <begin position="281"/>
        <end position="333"/>
    </location>
</feature>
<dbReference type="Gene3D" id="3.20.20.70">
    <property type="entry name" value="Aldolase class I"/>
    <property type="match status" value="1"/>
</dbReference>
<dbReference type="InterPro" id="IPR051690">
    <property type="entry name" value="PseI-like"/>
</dbReference>
<dbReference type="InterPro" id="IPR020007">
    <property type="entry name" value="NeuB/NeuA"/>
</dbReference>
<evidence type="ECO:0000313" key="3">
    <source>
        <dbReference type="Proteomes" id="UP000177870"/>
    </source>
</evidence>
<dbReference type="PANTHER" id="PTHR42966:SF1">
    <property type="entry name" value="SIALIC ACID SYNTHASE"/>
    <property type="match status" value="1"/>
</dbReference>
<dbReference type="InterPro" id="IPR036732">
    <property type="entry name" value="AFP_Neu5c_C_sf"/>
</dbReference>
<dbReference type="SUPFAM" id="SSF51569">
    <property type="entry name" value="Aldolase"/>
    <property type="match status" value="1"/>
</dbReference>
<dbReference type="SUPFAM" id="SSF51269">
    <property type="entry name" value="AFP III-like domain"/>
    <property type="match status" value="1"/>
</dbReference>
<gene>
    <name evidence="2" type="ORF">BJP34_35240</name>
</gene>
<dbReference type="STRING" id="1458985.BJP34_35240"/>
<dbReference type="OrthoDB" id="9814210at2"/>
<proteinExistence type="predicted"/>
<dbReference type="InterPro" id="IPR013974">
    <property type="entry name" value="SAF"/>
</dbReference>
<evidence type="ECO:0000259" key="1">
    <source>
        <dbReference type="PROSITE" id="PS50844"/>
    </source>
</evidence>
<sequence>MRTLIIAEAGVNHNGDMATARKLIDVAADAGVDLVKFQTFKADCLVTTQAKKAEYQNHTTDSNESQHSMIRRLELTREMHQELIAHCQVRGISFFSTGFDLESIDLLVELGLDRFKIPSGEITNLPYLRHIGHYGKPIIMSTGMANLGEIEAALDILEQAGTGRDQITVLHCNTEYPTPIKDVNLRAMVTIREALGVAVGYSDHSLGIEVPIAAVALGATVIEKHFTLDRSLPGPDHRASMEPEELKAMVTAIRKIEQALGDGRKGPSPSEVKNKPIARKSIVAAGAIKAGEVFTACNLAVKRPGIGISPMRWDEVLGRKAIRDFESDELIEL</sequence>
<dbReference type="NCBIfam" id="TIGR03569">
    <property type="entry name" value="NeuB_NnaB"/>
    <property type="match status" value="1"/>
</dbReference>
<dbReference type="Gene3D" id="3.90.1210.10">
    <property type="entry name" value="Antifreeze-like/N-acetylneuraminic acid synthase C-terminal domain"/>
    <property type="match status" value="1"/>
</dbReference>
<dbReference type="PROSITE" id="PS50844">
    <property type="entry name" value="AFP_LIKE"/>
    <property type="match status" value="1"/>
</dbReference>
<organism evidence="2 3">
    <name type="scientific">Moorena producens PAL-8-15-08-1</name>
    <dbReference type="NCBI Taxonomy" id="1458985"/>
    <lineage>
        <taxon>Bacteria</taxon>
        <taxon>Bacillati</taxon>
        <taxon>Cyanobacteriota</taxon>
        <taxon>Cyanophyceae</taxon>
        <taxon>Coleofasciculales</taxon>
        <taxon>Coleofasciculaceae</taxon>
        <taxon>Moorena</taxon>
    </lineage>
</organism>
<dbReference type="RefSeq" id="WP_070396355.1">
    <property type="nucleotide sequence ID" value="NZ_CP017599.1"/>
</dbReference>
<dbReference type="Proteomes" id="UP000177870">
    <property type="component" value="Chromosome"/>
</dbReference>
<dbReference type="EMBL" id="CP017599">
    <property type="protein sequence ID" value="AOX03989.1"/>
    <property type="molecule type" value="Genomic_DNA"/>
</dbReference>
<dbReference type="AlphaFoldDB" id="A0A1D8U253"/>
<dbReference type="GO" id="GO:0047444">
    <property type="term" value="F:N-acylneuraminate-9-phosphate synthase activity"/>
    <property type="evidence" value="ECO:0007669"/>
    <property type="project" value="TreeGrafter"/>
</dbReference>